<feature type="transmembrane region" description="Helical" evidence="1">
    <location>
        <begin position="78"/>
        <end position="98"/>
    </location>
</feature>
<name>A0A969PNL0_9BACI</name>
<keyword evidence="1" id="KW-1133">Transmembrane helix</keyword>
<keyword evidence="1" id="KW-0472">Membrane</keyword>
<sequence>MSVSRSVGFLAYAFVLYSLFILTVDFTYSIRENAAVTGNPTPTFFFPLYYIPLGLVLGFPVLLWRFRQSGSWKFDWDLFVFVGLPLLYIVFFPALYFAGPAFLTPTSGAFTTTLLSIEVGMISGLLAGCFLIISFRKLESRRYGLTFGSRS</sequence>
<organism evidence="2 3">
    <name type="scientific">Alkalicoccus luteus</name>
    <dbReference type="NCBI Taxonomy" id="1237094"/>
    <lineage>
        <taxon>Bacteria</taxon>
        <taxon>Bacillati</taxon>
        <taxon>Bacillota</taxon>
        <taxon>Bacilli</taxon>
        <taxon>Bacillales</taxon>
        <taxon>Bacillaceae</taxon>
        <taxon>Alkalicoccus</taxon>
    </lineage>
</organism>
<gene>
    <name evidence="2" type="ORF">HCN83_07920</name>
</gene>
<evidence type="ECO:0000313" key="3">
    <source>
        <dbReference type="Proteomes" id="UP000752012"/>
    </source>
</evidence>
<comment type="caution">
    <text evidence="2">The sequence shown here is derived from an EMBL/GenBank/DDBJ whole genome shotgun (WGS) entry which is preliminary data.</text>
</comment>
<accession>A0A969PNL0</accession>
<dbReference type="EMBL" id="JAATHJ010000009">
    <property type="protein sequence ID" value="NJP37512.1"/>
    <property type="molecule type" value="Genomic_DNA"/>
</dbReference>
<feature type="transmembrane region" description="Helical" evidence="1">
    <location>
        <begin position="7"/>
        <end position="28"/>
    </location>
</feature>
<evidence type="ECO:0000313" key="2">
    <source>
        <dbReference type="EMBL" id="NJP37512.1"/>
    </source>
</evidence>
<dbReference type="Proteomes" id="UP000752012">
    <property type="component" value="Unassembled WGS sequence"/>
</dbReference>
<evidence type="ECO:0000256" key="1">
    <source>
        <dbReference type="SAM" id="Phobius"/>
    </source>
</evidence>
<keyword evidence="1" id="KW-0812">Transmembrane</keyword>
<dbReference type="AlphaFoldDB" id="A0A969PNL0"/>
<feature type="transmembrane region" description="Helical" evidence="1">
    <location>
        <begin position="48"/>
        <end position="66"/>
    </location>
</feature>
<proteinExistence type="predicted"/>
<protein>
    <submittedName>
        <fullName evidence="2">Uncharacterized protein</fullName>
    </submittedName>
</protein>
<reference evidence="2 3" key="1">
    <citation type="submission" date="2020-03" db="EMBL/GenBank/DDBJ databases">
        <title>Assessment of the enzymatic potential of alkaline-tolerant lipase obtained from Bacillus luteus H11 (technogenic soil) for the bioremediation of saline soils contaminated with petroleum substances.</title>
        <authorList>
            <person name="Kalwasinska A."/>
        </authorList>
    </citation>
    <scope>NUCLEOTIDE SEQUENCE [LARGE SCALE GENOMIC DNA]</scope>
    <source>
        <strain evidence="2 3">H11</strain>
    </source>
</reference>
<keyword evidence="3" id="KW-1185">Reference proteome</keyword>
<dbReference type="RefSeq" id="WP_168006130.1">
    <property type="nucleotide sequence ID" value="NZ_JAATHJ010000009.1"/>
</dbReference>
<feature type="transmembrane region" description="Helical" evidence="1">
    <location>
        <begin position="110"/>
        <end position="133"/>
    </location>
</feature>